<proteinExistence type="predicted"/>
<organism evidence="1 2">
    <name type="scientific">Austropuccinia psidii MF-1</name>
    <dbReference type="NCBI Taxonomy" id="1389203"/>
    <lineage>
        <taxon>Eukaryota</taxon>
        <taxon>Fungi</taxon>
        <taxon>Dikarya</taxon>
        <taxon>Basidiomycota</taxon>
        <taxon>Pucciniomycotina</taxon>
        <taxon>Pucciniomycetes</taxon>
        <taxon>Pucciniales</taxon>
        <taxon>Sphaerophragmiaceae</taxon>
        <taxon>Austropuccinia</taxon>
    </lineage>
</organism>
<protein>
    <submittedName>
        <fullName evidence="1">Uncharacterized protein</fullName>
    </submittedName>
</protein>
<evidence type="ECO:0000313" key="2">
    <source>
        <dbReference type="Proteomes" id="UP000765509"/>
    </source>
</evidence>
<feature type="non-terminal residue" evidence="1">
    <location>
        <position position="1"/>
    </location>
</feature>
<name>A0A9Q3PMS6_9BASI</name>
<keyword evidence="2" id="KW-1185">Reference proteome</keyword>
<dbReference type="AlphaFoldDB" id="A0A9Q3PMS6"/>
<dbReference type="Proteomes" id="UP000765509">
    <property type="component" value="Unassembled WGS sequence"/>
</dbReference>
<dbReference type="EMBL" id="AVOT02081158">
    <property type="protein sequence ID" value="MBW0567633.1"/>
    <property type="molecule type" value="Genomic_DNA"/>
</dbReference>
<reference evidence="1" key="1">
    <citation type="submission" date="2021-03" db="EMBL/GenBank/DDBJ databases">
        <title>Draft genome sequence of rust myrtle Austropuccinia psidii MF-1, a brazilian biotype.</title>
        <authorList>
            <person name="Quecine M.C."/>
            <person name="Pachon D.M.R."/>
            <person name="Bonatelli M.L."/>
            <person name="Correr F.H."/>
            <person name="Franceschini L.M."/>
            <person name="Leite T.F."/>
            <person name="Margarido G.R.A."/>
            <person name="Almeida C.A."/>
            <person name="Ferrarezi J.A."/>
            <person name="Labate C.A."/>
        </authorList>
    </citation>
    <scope>NUCLEOTIDE SEQUENCE</scope>
    <source>
        <strain evidence="1">MF-1</strain>
    </source>
</reference>
<accession>A0A9Q3PMS6</accession>
<gene>
    <name evidence="1" type="ORF">O181_107348</name>
</gene>
<sequence length="118" mass="14403">RECLNMKDANEQQDQEFCRSRLKIIRNYVTLQEKQWVADLEFKREFSTRDYNFLKEKSDRKYMLEKEGMDWQMLLEQKRQEQETSMKQQEVRTSFVQSLLNSGKTPKEVATYMRLPYG</sequence>
<comment type="caution">
    <text evidence="1">The sequence shown here is derived from an EMBL/GenBank/DDBJ whole genome shotgun (WGS) entry which is preliminary data.</text>
</comment>
<evidence type="ECO:0000313" key="1">
    <source>
        <dbReference type="EMBL" id="MBW0567633.1"/>
    </source>
</evidence>